<organism evidence="1 2">
    <name type="scientific">Larkinella rosea</name>
    <dbReference type="NCBI Taxonomy" id="2025312"/>
    <lineage>
        <taxon>Bacteria</taxon>
        <taxon>Pseudomonadati</taxon>
        <taxon>Bacteroidota</taxon>
        <taxon>Cytophagia</taxon>
        <taxon>Cytophagales</taxon>
        <taxon>Spirosomataceae</taxon>
        <taxon>Larkinella</taxon>
    </lineage>
</organism>
<dbReference type="RefSeq" id="WP_124875848.1">
    <property type="nucleotide sequence ID" value="NZ_RQJO01000008.1"/>
</dbReference>
<sequence>MNRRLARKNGPIPSGWSVTPITARPVFLASNPDAVPTETIDTLRLQTASPGMKALNVQTFIQKRMANCPEKAFGRFLRSL</sequence>
<protein>
    <submittedName>
        <fullName evidence="1">Uncharacterized protein</fullName>
    </submittedName>
</protein>
<dbReference type="Proteomes" id="UP000271925">
    <property type="component" value="Unassembled WGS sequence"/>
</dbReference>
<comment type="caution">
    <text evidence="1">The sequence shown here is derived from an EMBL/GenBank/DDBJ whole genome shotgun (WGS) entry which is preliminary data.</text>
</comment>
<proteinExistence type="predicted"/>
<evidence type="ECO:0000313" key="2">
    <source>
        <dbReference type="Proteomes" id="UP000271925"/>
    </source>
</evidence>
<name>A0A3P1BUU8_9BACT</name>
<dbReference type="OrthoDB" id="6385145at2"/>
<evidence type="ECO:0000313" key="1">
    <source>
        <dbReference type="EMBL" id="RRB04782.1"/>
    </source>
</evidence>
<keyword evidence="2" id="KW-1185">Reference proteome</keyword>
<accession>A0A3P1BUU8</accession>
<dbReference type="EMBL" id="RQJO01000008">
    <property type="protein sequence ID" value="RRB04782.1"/>
    <property type="molecule type" value="Genomic_DNA"/>
</dbReference>
<dbReference type="AlphaFoldDB" id="A0A3P1BUU8"/>
<reference evidence="1 2" key="1">
    <citation type="submission" date="2018-11" db="EMBL/GenBank/DDBJ databases">
        <authorList>
            <person name="Zhou Z."/>
            <person name="Wang G."/>
        </authorList>
    </citation>
    <scope>NUCLEOTIDE SEQUENCE [LARGE SCALE GENOMIC DNA]</scope>
    <source>
        <strain evidence="1 2">KCTC52004</strain>
    </source>
</reference>
<gene>
    <name evidence="1" type="ORF">EHT25_15055</name>
</gene>